<gene>
    <name evidence="1" type="ORF">RGD00_19900</name>
</gene>
<dbReference type="RefSeq" id="WP_310459023.1">
    <property type="nucleotide sequence ID" value="NZ_JAVKPH010000037.1"/>
</dbReference>
<keyword evidence="2" id="KW-1185">Reference proteome</keyword>
<sequence length="61" mass="6907">MAVEVNMARAVLQDAFGMSPRRIQGLWLTVKTLEREQEKRAAIVARAAQADEKSFGKWMQS</sequence>
<dbReference type="Proteomes" id="UP001247754">
    <property type="component" value="Unassembled WGS sequence"/>
</dbReference>
<proteinExistence type="predicted"/>
<evidence type="ECO:0000313" key="2">
    <source>
        <dbReference type="Proteomes" id="UP001247754"/>
    </source>
</evidence>
<accession>A0ABU1FDD2</accession>
<name>A0ABU1FDD2_9RHOB</name>
<reference evidence="1 2" key="1">
    <citation type="submission" date="2023-09" db="EMBL/GenBank/DDBJ databases">
        <title>Xinfangfangia sedmenti sp. nov., isolated the sedment.</title>
        <authorList>
            <person name="Xu L."/>
        </authorList>
    </citation>
    <scope>NUCLEOTIDE SEQUENCE [LARGE SCALE GENOMIC DNA]</scope>
    <source>
        <strain evidence="1 2">LG-4</strain>
    </source>
</reference>
<dbReference type="EMBL" id="JAVKPH010000037">
    <property type="protein sequence ID" value="MDR5654880.1"/>
    <property type="molecule type" value="Genomic_DNA"/>
</dbReference>
<evidence type="ECO:0000313" key="1">
    <source>
        <dbReference type="EMBL" id="MDR5654880.1"/>
    </source>
</evidence>
<protein>
    <submittedName>
        <fullName evidence="1">Uncharacterized protein</fullName>
    </submittedName>
</protein>
<comment type="caution">
    <text evidence="1">The sequence shown here is derived from an EMBL/GenBank/DDBJ whole genome shotgun (WGS) entry which is preliminary data.</text>
</comment>
<organism evidence="1 2">
    <name type="scientific">Ruixingdingia sedimenti</name>
    <dbReference type="NCBI Taxonomy" id="3073604"/>
    <lineage>
        <taxon>Bacteria</taxon>
        <taxon>Pseudomonadati</taxon>
        <taxon>Pseudomonadota</taxon>
        <taxon>Alphaproteobacteria</taxon>
        <taxon>Rhodobacterales</taxon>
        <taxon>Paracoccaceae</taxon>
        <taxon>Ruixingdingia</taxon>
    </lineage>
</organism>